<organism evidence="2">
    <name type="scientific">Spongospora subterranea</name>
    <dbReference type="NCBI Taxonomy" id="70186"/>
    <lineage>
        <taxon>Eukaryota</taxon>
        <taxon>Sar</taxon>
        <taxon>Rhizaria</taxon>
        <taxon>Endomyxa</taxon>
        <taxon>Phytomyxea</taxon>
        <taxon>Plasmodiophorida</taxon>
        <taxon>Plasmodiophoridae</taxon>
        <taxon>Spongospora</taxon>
    </lineage>
</organism>
<keyword evidence="1" id="KW-0175">Coiled coil</keyword>
<evidence type="ECO:0000256" key="1">
    <source>
        <dbReference type="SAM" id="Coils"/>
    </source>
</evidence>
<evidence type="ECO:0000313" key="2">
    <source>
        <dbReference type="EMBL" id="CRZ03134.1"/>
    </source>
</evidence>
<dbReference type="Gene3D" id="1.10.287.1490">
    <property type="match status" value="1"/>
</dbReference>
<accession>A0A0H5R4V5</accession>
<dbReference type="AlphaFoldDB" id="A0A0H5R4V5"/>
<sequence>MLSSNTDSLQAVIHNLNFRIETATKESASHQTELAASTDHCAALEREADEAAELVKELRLEVSSLKNDIRDAALQRVDDAQRLEDFTVEIKALKTRLDKSERATKLLQQGLNVNIDTEQIERERNKSKALAKHTALAKKKVKECEKEVSKWKALYQRQVASKFSSTDSVPEVTCD</sequence>
<protein>
    <submittedName>
        <fullName evidence="2">Uncharacterized protein</fullName>
    </submittedName>
</protein>
<reference evidence="2" key="1">
    <citation type="submission" date="2015-04" db="EMBL/GenBank/DDBJ databases">
        <title>The genome sequence of the plant pathogenic Rhizarian Plasmodiophora brassicae reveals insights in its biotrophic life cycle and the origin of chitin synthesis.</title>
        <authorList>
            <person name="Schwelm A."/>
            <person name="Fogelqvist J."/>
            <person name="Knaust A."/>
            <person name="Julke S."/>
            <person name="Lilja T."/>
            <person name="Dhandapani V."/>
            <person name="Bonilla-Rosso G."/>
            <person name="Karlsson M."/>
            <person name="Shevchenko A."/>
            <person name="Choi S.R."/>
            <person name="Kim H.G."/>
            <person name="Park J.Y."/>
            <person name="Lim Y.P."/>
            <person name="Ludwig-Muller J."/>
            <person name="Dixelius C."/>
        </authorList>
    </citation>
    <scope>NUCLEOTIDE SEQUENCE</scope>
    <source>
        <tissue evidence="2">Potato root galls</tissue>
    </source>
</reference>
<dbReference type="EMBL" id="HACM01002692">
    <property type="protein sequence ID" value="CRZ03134.1"/>
    <property type="molecule type" value="Transcribed_RNA"/>
</dbReference>
<proteinExistence type="predicted"/>
<feature type="coiled-coil region" evidence="1">
    <location>
        <begin position="34"/>
        <end position="103"/>
    </location>
</feature>
<name>A0A0H5R4V5_9EUKA</name>